<comment type="caution">
    <text evidence="1">The sequence shown here is derived from an EMBL/GenBank/DDBJ whole genome shotgun (WGS) entry which is preliminary data.</text>
</comment>
<evidence type="ECO:0000313" key="1">
    <source>
        <dbReference type="EMBL" id="RAR47820.1"/>
    </source>
</evidence>
<dbReference type="OrthoDB" id="981796at2"/>
<proteinExistence type="predicted"/>
<organism evidence="1 2">
    <name type="scientific">Flavobacterium lacus</name>
    <dbReference type="NCBI Taxonomy" id="1353778"/>
    <lineage>
        <taxon>Bacteria</taxon>
        <taxon>Pseudomonadati</taxon>
        <taxon>Bacteroidota</taxon>
        <taxon>Flavobacteriia</taxon>
        <taxon>Flavobacteriales</taxon>
        <taxon>Flavobacteriaceae</taxon>
        <taxon>Flavobacterium</taxon>
    </lineage>
</organism>
<sequence length="106" mass="12245">MNINELKLEIIRLILKVEDETILLAIQKIIENKFETSDPPLSLVEEPAEKILSETENKIIGYDADGKALNLSDYNNKVEEGLNDIKNNRVISQEKLEKEIESWYNE</sequence>
<dbReference type="RefSeq" id="WP_112086102.1">
    <property type="nucleotide sequence ID" value="NZ_QLSV01000007.1"/>
</dbReference>
<evidence type="ECO:0008006" key="3">
    <source>
        <dbReference type="Google" id="ProtNLM"/>
    </source>
</evidence>
<dbReference type="EMBL" id="QLSV01000007">
    <property type="protein sequence ID" value="RAR47820.1"/>
    <property type="molecule type" value="Genomic_DNA"/>
</dbReference>
<name>A0A328WNB9_9FLAO</name>
<evidence type="ECO:0000313" key="2">
    <source>
        <dbReference type="Proteomes" id="UP000249518"/>
    </source>
</evidence>
<reference evidence="1 2" key="1">
    <citation type="submission" date="2018-06" db="EMBL/GenBank/DDBJ databases">
        <title>Genomic Encyclopedia of Type Strains, Phase III (KMG-III): the genomes of soil and plant-associated and newly described type strains.</title>
        <authorList>
            <person name="Whitman W."/>
        </authorList>
    </citation>
    <scope>NUCLEOTIDE SEQUENCE [LARGE SCALE GENOMIC DNA]</scope>
    <source>
        <strain evidence="1 2">CGMCC 1.12504</strain>
    </source>
</reference>
<gene>
    <name evidence="1" type="ORF">B0I10_10797</name>
</gene>
<protein>
    <recommendedName>
        <fullName evidence="3">Addiction module component</fullName>
    </recommendedName>
</protein>
<dbReference type="Proteomes" id="UP000249518">
    <property type="component" value="Unassembled WGS sequence"/>
</dbReference>
<accession>A0A328WNB9</accession>
<dbReference type="AlphaFoldDB" id="A0A328WNB9"/>
<keyword evidence="2" id="KW-1185">Reference proteome</keyword>